<evidence type="ECO:0000259" key="1">
    <source>
        <dbReference type="Pfam" id="PF06259"/>
    </source>
</evidence>
<name>A0ABV5DQ19_9ACTN</name>
<dbReference type="InterPro" id="IPR029058">
    <property type="entry name" value="AB_hydrolase_fold"/>
</dbReference>
<sequence>MIVASPPSPSRYEGPLRYGRDVRLGVRVLAYDERGAGRIVEEFGDAAEADHVAVVVPGNDNYLANYFDQKRSTRPRANAAILLEEMRRQAPGERVAVVVWVGYRTPRGFGEAVMRGPALRGAEDLARLTRFLPSSARVTLVGHSYGTVVCGLALARARVADCVALGSPGLGVRTREDLRFEGNLWAALGPGDWIRFFPRGHVGTVGHGPSPLRRSFGARVFETGDIDGHCSYYRRGSESVRNIARIAVGRYERVTMAGGGAKVPAPVGGRGSVVVR</sequence>
<dbReference type="Pfam" id="PF06259">
    <property type="entry name" value="Abhydrolase_8"/>
    <property type="match status" value="1"/>
</dbReference>
<evidence type="ECO:0000313" key="2">
    <source>
        <dbReference type="EMBL" id="MFB8766684.1"/>
    </source>
</evidence>
<proteinExistence type="predicted"/>
<keyword evidence="3" id="KW-1185">Reference proteome</keyword>
<evidence type="ECO:0000313" key="3">
    <source>
        <dbReference type="Proteomes" id="UP001585053"/>
    </source>
</evidence>
<dbReference type="Proteomes" id="UP001585053">
    <property type="component" value="Unassembled WGS sequence"/>
</dbReference>
<gene>
    <name evidence="2" type="ORF">VSQ78_03150</name>
</gene>
<comment type="caution">
    <text evidence="2">The sequence shown here is derived from an EMBL/GenBank/DDBJ whole genome shotgun (WGS) entry which is preliminary data.</text>
</comment>
<dbReference type="InterPro" id="IPR010427">
    <property type="entry name" value="DUF1023"/>
</dbReference>
<dbReference type="SUPFAM" id="SSF53474">
    <property type="entry name" value="alpha/beta-Hydrolases"/>
    <property type="match status" value="1"/>
</dbReference>
<dbReference type="EMBL" id="JAYMRS010000001">
    <property type="protein sequence ID" value="MFB8766684.1"/>
    <property type="molecule type" value="Genomic_DNA"/>
</dbReference>
<accession>A0ABV5DQ19</accession>
<reference evidence="2 3" key="1">
    <citation type="submission" date="2024-01" db="EMBL/GenBank/DDBJ databases">
        <title>Genome mining of biosynthetic gene clusters to explore secondary metabolites of Streptomyces sp.</title>
        <authorList>
            <person name="Baig A."/>
            <person name="Ajitkumar Shintre N."/>
            <person name="Kumar H."/>
            <person name="Anbarasu A."/>
            <person name="Ramaiah S."/>
        </authorList>
    </citation>
    <scope>NUCLEOTIDE SEQUENCE [LARGE SCALE GENOMIC DNA]</scope>
    <source>
        <strain evidence="2 3">A01</strain>
    </source>
</reference>
<keyword evidence="2" id="KW-0378">Hydrolase</keyword>
<protein>
    <submittedName>
        <fullName evidence="2">Alpha/beta hydrolase</fullName>
    </submittedName>
</protein>
<organism evidence="2 3">
    <name type="scientific">Nocardiopsis alba</name>
    <dbReference type="NCBI Taxonomy" id="53437"/>
    <lineage>
        <taxon>Bacteria</taxon>
        <taxon>Bacillati</taxon>
        <taxon>Actinomycetota</taxon>
        <taxon>Actinomycetes</taxon>
        <taxon>Streptosporangiales</taxon>
        <taxon>Nocardiopsidaceae</taxon>
        <taxon>Nocardiopsis</taxon>
    </lineage>
</organism>
<dbReference type="Gene3D" id="3.40.50.1820">
    <property type="entry name" value="alpha/beta hydrolase"/>
    <property type="match status" value="1"/>
</dbReference>
<feature type="domain" description="DUF1023" evidence="1">
    <location>
        <begin position="32"/>
        <end position="198"/>
    </location>
</feature>
<dbReference type="GO" id="GO:0016787">
    <property type="term" value="F:hydrolase activity"/>
    <property type="evidence" value="ECO:0007669"/>
    <property type="project" value="UniProtKB-KW"/>
</dbReference>